<dbReference type="AlphaFoldDB" id="J3KXY3"/>
<dbReference type="HOGENOM" id="CLU_1780276_0_0_1"/>
<evidence type="ECO:0000256" key="1">
    <source>
        <dbReference type="SAM" id="Phobius"/>
    </source>
</evidence>
<proteinExistence type="predicted"/>
<keyword evidence="3" id="KW-1185">Reference proteome</keyword>
<dbReference type="EnsemblPlants" id="OB01G18390.1">
    <property type="protein sequence ID" value="OB01G18390.1"/>
    <property type="gene ID" value="OB01G18390"/>
</dbReference>
<keyword evidence="1" id="KW-0812">Transmembrane</keyword>
<dbReference type="Proteomes" id="UP000006038">
    <property type="component" value="Chromosome 1"/>
</dbReference>
<evidence type="ECO:0000313" key="2">
    <source>
        <dbReference type="EnsemblPlants" id="OB01G18390.1"/>
    </source>
</evidence>
<organism evidence="2">
    <name type="scientific">Oryza brachyantha</name>
    <name type="common">malo sina</name>
    <dbReference type="NCBI Taxonomy" id="4533"/>
    <lineage>
        <taxon>Eukaryota</taxon>
        <taxon>Viridiplantae</taxon>
        <taxon>Streptophyta</taxon>
        <taxon>Embryophyta</taxon>
        <taxon>Tracheophyta</taxon>
        <taxon>Spermatophyta</taxon>
        <taxon>Magnoliopsida</taxon>
        <taxon>Liliopsida</taxon>
        <taxon>Poales</taxon>
        <taxon>Poaceae</taxon>
        <taxon>BOP clade</taxon>
        <taxon>Oryzoideae</taxon>
        <taxon>Oryzeae</taxon>
        <taxon>Oryzinae</taxon>
        <taxon>Oryza</taxon>
    </lineage>
</organism>
<reference evidence="2" key="1">
    <citation type="journal article" date="2013" name="Nat. Commun.">
        <title>Whole-genome sequencing of Oryza brachyantha reveals mechanisms underlying Oryza genome evolution.</title>
        <authorList>
            <person name="Chen J."/>
            <person name="Huang Q."/>
            <person name="Gao D."/>
            <person name="Wang J."/>
            <person name="Lang Y."/>
            <person name="Liu T."/>
            <person name="Li B."/>
            <person name="Bai Z."/>
            <person name="Luis Goicoechea J."/>
            <person name="Liang C."/>
            <person name="Chen C."/>
            <person name="Zhang W."/>
            <person name="Sun S."/>
            <person name="Liao Y."/>
            <person name="Zhang X."/>
            <person name="Yang L."/>
            <person name="Song C."/>
            <person name="Wang M."/>
            <person name="Shi J."/>
            <person name="Liu G."/>
            <person name="Liu J."/>
            <person name="Zhou H."/>
            <person name="Zhou W."/>
            <person name="Yu Q."/>
            <person name="An N."/>
            <person name="Chen Y."/>
            <person name="Cai Q."/>
            <person name="Wang B."/>
            <person name="Liu B."/>
            <person name="Min J."/>
            <person name="Huang Y."/>
            <person name="Wu H."/>
            <person name="Li Z."/>
            <person name="Zhang Y."/>
            <person name="Yin Y."/>
            <person name="Song W."/>
            <person name="Jiang J."/>
            <person name="Jackson S.A."/>
            <person name="Wing R.A."/>
            <person name="Wang J."/>
            <person name="Chen M."/>
        </authorList>
    </citation>
    <scope>NUCLEOTIDE SEQUENCE [LARGE SCALE GENOMIC DNA]</scope>
    <source>
        <strain evidence="2">cv. IRGC 101232</strain>
    </source>
</reference>
<dbReference type="Gramene" id="OB01G18390.1">
    <property type="protein sequence ID" value="OB01G18390.1"/>
    <property type="gene ID" value="OB01G18390"/>
</dbReference>
<evidence type="ECO:0000313" key="3">
    <source>
        <dbReference type="Proteomes" id="UP000006038"/>
    </source>
</evidence>
<sequence>MIEHAKIKTNKHKRKTQLKNTHRKLPHCLLHCNCHRVNTPLISKQRTNGPPSPIVILSSLKYTTTTFCLFVQLFLLIFNMFDLKVVATFIQNNVSYSLKFLDVGFHIIIKETAFTYKCFSWTSLTPTVKLPETNETFIKNTVHLAR</sequence>
<reference evidence="2" key="2">
    <citation type="submission" date="2013-04" db="UniProtKB">
        <authorList>
            <consortium name="EnsemblPlants"/>
        </authorList>
    </citation>
    <scope>IDENTIFICATION</scope>
</reference>
<accession>J3KXY3</accession>
<protein>
    <submittedName>
        <fullName evidence="2">Uncharacterized protein</fullName>
    </submittedName>
</protein>
<name>J3KXY3_ORYBR</name>
<feature type="transmembrane region" description="Helical" evidence="1">
    <location>
        <begin position="62"/>
        <end position="81"/>
    </location>
</feature>
<keyword evidence="1" id="KW-0472">Membrane</keyword>
<keyword evidence="1" id="KW-1133">Transmembrane helix</keyword>